<dbReference type="GO" id="GO:0005829">
    <property type="term" value="C:cytosol"/>
    <property type="evidence" value="ECO:0007669"/>
    <property type="project" value="GOC"/>
</dbReference>
<dbReference type="PROSITE" id="PS51419">
    <property type="entry name" value="RAB"/>
    <property type="match status" value="1"/>
</dbReference>
<evidence type="ECO:0000256" key="12">
    <source>
        <dbReference type="ARBA" id="ARBA00049117"/>
    </source>
</evidence>
<evidence type="ECO:0000256" key="11">
    <source>
        <dbReference type="ARBA" id="ARBA00046278"/>
    </source>
</evidence>
<dbReference type="Gene3D" id="3.40.50.300">
    <property type="entry name" value="P-loop containing nucleotide triphosphate hydrolases"/>
    <property type="match status" value="1"/>
</dbReference>
<dbReference type="InterPro" id="IPR020849">
    <property type="entry name" value="Small_GTPase_Ras-type"/>
</dbReference>
<keyword evidence="3" id="KW-0547">Nucleotide-binding</keyword>
<keyword evidence="2" id="KW-0479">Metal-binding</keyword>
<proteinExistence type="inferred from homology"/>
<keyword evidence="8" id="KW-0449">Lipoprotein</keyword>
<dbReference type="GO" id="GO:0019003">
    <property type="term" value="F:GDP binding"/>
    <property type="evidence" value="ECO:0007669"/>
    <property type="project" value="EnsemblFungi"/>
</dbReference>
<dbReference type="PROSITE" id="PS51421">
    <property type="entry name" value="RAS"/>
    <property type="match status" value="1"/>
</dbReference>
<evidence type="ECO:0000256" key="4">
    <source>
        <dbReference type="ARBA" id="ARBA00022801"/>
    </source>
</evidence>
<evidence type="ECO:0000256" key="3">
    <source>
        <dbReference type="ARBA" id="ARBA00022741"/>
    </source>
</evidence>
<evidence type="ECO:0000313" key="13">
    <source>
        <dbReference type="EMBL" id="KXN73154.1"/>
    </source>
</evidence>
<evidence type="ECO:0000256" key="2">
    <source>
        <dbReference type="ARBA" id="ARBA00022723"/>
    </source>
</evidence>
<keyword evidence="5" id="KW-0460">Magnesium</keyword>
<keyword evidence="4" id="KW-0378">Hydrolase</keyword>
<dbReference type="AlphaFoldDB" id="A0A137PDR9"/>
<dbReference type="OrthoDB" id="5976022at2759"/>
<dbReference type="InterPro" id="IPR001806">
    <property type="entry name" value="Small_GTPase"/>
</dbReference>
<evidence type="ECO:0000256" key="6">
    <source>
        <dbReference type="ARBA" id="ARBA00023134"/>
    </source>
</evidence>
<evidence type="ECO:0000256" key="9">
    <source>
        <dbReference type="ARBA" id="ARBA00023289"/>
    </source>
</evidence>
<dbReference type="GO" id="GO:1905589">
    <property type="term" value="P:positive regulation of L-arginine import across plasma membrane"/>
    <property type="evidence" value="ECO:0007669"/>
    <property type="project" value="EnsemblFungi"/>
</dbReference>
<dbReference type="PROSITE" id="PS51420">
    <property type="entry name" value="RHO"/>
    <property type="match status" value="1"/>
</dbReference>
<keyword evidence="6" id="KW-0342">GTP-binding</keyword>
<evidence type="ECO:0000256" key="8">
    <source>
        <dbReference type="ARBA" id="ARBA00023288"/>
    </source>
</evidence>
<dbReference type="GO" id="GO:0012505">
    <property type="term" value="C:endomembrane system"/>
    <property type="evidence" value="ECO:0007669"/>
    <property type="project" value="UniProtKB-SubCell"/>
</dbReference>
<evidence type="ECO:0000256" key="10">
    <source>
        <dbReference type="ARBA" id="ARBA00037969"/>
    </source>
</evidence>
<gene>
    <name evidence="13" type="ORF">CONCODRAFT_75093</name>
</gene>
<keyword evidence="7" id="KW-0472">Membrane</keyword>
<reference evidence="13 14" key="1">
    <citation type="journal article" date="2015" name="Genome Biol. Evol.">
        <title>Phylogenomic analyses indicate that early fungi evolved digesting cell walls of algal ancestors of land plants.</title>
        <authorList>
            <person name="Chang Y."/>
            <person name="Wang S."/>
            <person name="Sekimoto S."/>
            <person name="Aerts A.L."/>
            <person name="Choi C."/>
            <person name="Clum A."/>
            <person name="LaButti K.M."/>
            <person name="Lindquist E.A."/>
            <person name="Yee Ngan C."/>
            <person name="Ohm R.A."/>
            <person name="Salamov A.A."/>
            <person name="Grigoriev I.V."/>
            <person name="Spatafora J.W."/>
            <person name="Berbee M.L."/>
        </authorList>
    </citation>
    <scope>NUCLEOTIDE SEQUENCE [LARGE SCALE GENOMIC DNA]</scope>
    <source>
        <strain evidence="13 14">NRRL 28638</strain>
    </source>
</reference>
<keyword evidence="9" id="KW-0636">Prenylation</keyword>
<dbReference type="GO" id="GO:0007165">
    <property type="term" value="P:signal transduction"/>
    <property type="evidence" value="ECO:0007669"/>
    <property type="project" value="InterPro"/>
</dbReference>
<evidence type="ECO:0000256" key="5">
    <source>
        <dbReference type="ARBA" id="ARBA00022842"/>
    </source>
</evidence>
<dbReference type="InterPro" id="IPR027417">
    <property type="entry name" value="P-loop_NTPase"/>
</dbReference>
<evidence type="ECO:0000313" key="14">
    <source>
        <dbReference type="Proteomes" id="UP000070444"/>
    </source>
</evidence>
<dbReference type="OMA" id="SARHNEN"/>
<dbReference type="SMART" id="SM00175">
    <property type="entry name" value="RAB"/>
    <property type="match status" value="1"/>
</dbReference>
<dbReference type="Pfam" id="PF00071">
    <property type="entry name" value="Ras"/>
    <property type="match status" value="1"/>
</dbReference>
<dbReference type="PRINTS" id="PR00449">
    <property type="entry name" value="RASTRNSFRMNG"/>
</dbReference>
<dbReference type="GO" id="GO:0016020">
    <property type="term" value="C:membrane"/>
    <property type="evidence" value="ECO:0007669"/>
    <property type="project" value="InterPro"/>
</dbReference>
<dbReference type="SMART" id="SM00174">
    <property type="entry name" value="RHO"/>
    <property type="match status" value="1"/>
</dbReference>
<dbReference type="InterPro" id="IPR005225">
    <property type="entry name" value="Small_GTP-bd"/>
</dbReference>
<comment type="subcellular location">
    <subcellularLocation>
        <location evidence="11">Endomembrane system</location>
        <topology evidence="11">Lipid-anchor</topology>
        <orientation evidence="11">Cytoplasmic side</orientation>
    </subcellularLocation>
</comment>
<accession>A0A137PDR9</accession>
<sequence>MFSDQYLDEAIALNNKQREEIKIDEAPIDEFHAKTQQKLRRIAVLGSRAVGKSSLTIQFVENHFVDSYYPTIENTFTKVFKYRGQEFTVEIIDTAGQDEYSILGSQHAIGIHGYALVYSVTSKSSYELIKIIREKILNFSGTDWVPMVLVGNKKDLQNQRQVTTEEVKELAQQWNCQWVETSAKTNENIGKLFEGMIEEIERSINPAKGERGECVVL</sequence>
<dbReference type="NCBIfam" id="TIGR00231">
    <property type="entry name" value="small_GTP"/>
    <property type="match status" value="1"/>
</dbReference>
<keyword evidence="1" id="KW-0488">Methylation</keyword>
<dbReference type="CDD" id="cd04137">
    <property type="entry name" value="RheB"/>
    <property type="match status" value="1"/>
</dbReference>
<dbReference type="GO" id="GO:0043539">
    <property type="term" value="F:protein serine/threonine kinase activator activity"/>
    <property type="evidence" value="ECO:0007669"/>
    <property type="project" value="EnsemblFungi"/>
</dbReference>
<comment type="catalytic activity">
    <reaction evidence="12">
        <text>GTP + H2O = GDP + phosphate + H(+)</text>
        <dbReference type="Rhea" id="RHEA:19669"/>
        <dbReference type="ChEBI" id="CHEBI:15377"/>
        <dbReference type="ChEBI" id="CHEBI:15378"/>
        <dbReference type="ChEBI" id="CHEBI:37565"/>
        <dbReference type="ChEBI" id="CHEBI:43474"/>
        <dbReference type="ChEBI" id="CHEBI:58189"/>
    </reaction>
    <physiologicalReaction direction="left-to-right" evidence="12">
        <dbReference type="Rhea" id="RHEA:19670"/>
    </physiologicalReaction>
</comment>
<dbReference type="Proteomes" id="UP000070444">
    <property type="component" value="Unassembled WGS sequence"/>
</dbReference>
<dbReference type="STRING" id="796925.A0A137PDR9"/>
<dbReference type="PANTHER" id="PTHR24070">
    <property type="entry name" value="RAS, DI-RAS, AND RHEB FAMILY MEMBERS OF SMALL GTPASE SUPERFAMILY"/>
    <property type="match status" value="1"/>
</dbReference>
<comment type="similarity">
    <text evidence="10">Belongs to the small GTPase superfamily. Rheb family.</text>
</comment>
<dbReference type="EMBL" id="KQ964440">
    <property type="protein sequence ID" value="KXN73154.1"/>
    <property type="molecule type" value="Genomic_DNA"/>
</dbReference>
<evidence type="ECO:0000256" key="1">
    <source>
        <dbReference type="ARBA" id="ARBA00022481"/>
    </source>
</evidence>
<dbReference type="FunFam" id="3.40.50.300:FF:000273">
    <property type="entry name" value="GTP-binding protein Rheb homolog"/>
    <property type="match status" value="1"/>
</dbReference>
<dbReference type="GO" id="GO:0042147">
    <property type="term" value="P:retrograde transport, endosome to Golgi"/>
    <property type="evidence" value="ECO:0007669"/>
    <property type="project" value="EnsemblFungi"/>
</dbReference>
<dbReference type="GO" id="GO:0046872">
    <property type="term" value="F:metal ion binding"/>
    <property type="evidence" value="ECO:0007669"/>
    <property type="project" value="UniProtKB-KW"/>
</dbReference>
<evidence type="ECO:0000256" key="7">
    <source>
        <dbReference type="ARBA" id="ARBA00023136"/>
    </source>
</evidence>
<protein>
    <submittedName>
        <fullName evidence="13">GTP-binding protein rhb1</fullName>
    </submittedName>
</protein>
<organism evidence="13 14">
    <name type="scientific">Conidiobolus coronatus (strain ATCC 28846 / CBS 209.66 / NRRL 28638)</name>
    <name type="common">Delacroixia coronata</name>
    <dbReference type="NCBI Taxonomy" id="796925"/>
    <lineage>
        <taxon>Eukaryota</taxon>
        <taxon>Fungi</taxon>
        <taxon>Fungi incertae sedis</taxon>
        <taxon>Zoopagomycota</taxon>
        <taxon>Entomophthoromycotina</taxon>
        <taxon>Entomophthoromycetes</taxon>
        <taxon>Entomophthorales</taxon>
        <taxon>Ancylistaceae</taxon>
        <taxon>Conidiobolus</taxon>
    </lineage>
</organism>
<dbReference type="SUPFAM" id="SSF52540">
    <property type="entry name" value="P-loop containing nucleoside triphosphate hydrolases"/>
    <property type="match status" value="1"/>
</dbReference>
<dbReference type="GO" id="GO:0005525">
    <property type="term" value="F:GTP binding"/>
    <property type="evidence" value="ECO:0007669"/>
    <property type="project" value="UniProtKB-KW"/>
</dbReference>
<dbReference type="SMART" id="SM00173">
    <property type="entry name" value="RAS"/>
    <property type="match status" value="1"/>
</dbReference>
<keyword evidence="14" id="KW-1185">Reference proteome</keyword>
<dbReference type="GO" id="GO:0003924">
    <property type="term" value="F:GTPase activity"/>
    <property type="evidence" value="ECO:0007669"/>
    <property type="project" value="EnsemblFungi"/>
</dbReference>
<name>A0A137PDR9_CONC2</name>
<dbReference type="GO" id="GO:1904263">
    <property type="term" value="P:positive regulation of TORC1 signaling"/>
    <property type="evidence" value="ECO:0007669"/>
    <property type="project" value="EnsemblFungi"/>
</dbReference>